<feature type="domain" description="Protein kinase" evidence="3">
    <location>
        <begin position="392"/>
        <end position="657"/>
    </location>
</feature>
<evidence type="ECO:0000256" key="1">
    <source>
        <dbReference type="SAM" id="Phobius"/>
    </source>
</evidence>
<feature type="chain" id="PRO_5033523922" description="Protein kinase domain-containing protein" evidence="2">
    <location>
        <begin position="21"/>
        <end position="661"/>
    </location>
</feature>
<dbReference type="PROSITE" id="PS00108">
    <property type="entry name" value="PROTEIN_KINASE_ST"/>
    <property type="match status" value="1"/>
</dbReference>
<accession>A0A6A3XK92</accession>
<dbReference type="PROSITE" id="PS50011">
    <property type="entry name" value="PROTEIN_KINASE_DOM"/>
    <property type="match status" value="1"/>
</dbReference>
<feature type="transmembrane region" description="Helical" evidence="1">
    <location>
        <begin position="287"/>
        <end position="310"/>
    </location>
</feature>
<dbReference type="InterPro" id="IPR000719">
    <property type="entry name" value="Prot_kinase_dom"/>
</dbReference>
<dbReference type="SMART" id="SM00220">
    <property type="entry name" value="S_TKc"/>
    <property type="match status" value="1"/>
</dbReference>
<dbReference type="AlphaFoldDB" id="A0A6A3XK92"/>
<dbReference type="InterPro" id="IPR051681">
    <property type="entry name" value="Ser/Thr_Kinases-Pseudokinases"/>
</dbReference>
<dbReference type="InterPro" id="IPR001245">
    <property type="entry name" value="Ser-Thr/Tyr_kinase_cat_dom"/>
</dbReference>
<proteinExistence type="predicted"/>
<keyword evidence="1" id="KW-0472">Membrane</keyword>
<evidence type="ECO:0000313" key="6">
    <source>
        <dbReference type="Proteomes" id="UP000433483"/>
    </source>
</evidence>
<dbReference type="OrthoDB" id="4062651at2759"/>
<comment type="caution">
    <text evidence="4">The sequence shown here is derived from an EMBL/GenBank/DDBJ whole genome shotgun (WGS) entry which is preliminary data.</text>
</comment>
<keyword evidence="2" id="KW-0732">Signal</keyword>
<evidence type="ECO:0000256" key="2">
    <source>
        <dbReference type="SAM" id="SignalP"/>
    </source>
</evidence>
<reference evidence="6 7" key="1">
    <citation type="submission" date="2018-08" db="EMBL/GenBank/DDBJ databases">
        <title>Genomic investigation of the strawberry pathogen Phytophthora fragariae indicates pathogenicity is determined by transcriptional variation in three key races.</title>
        <authorList>
            <person name="Adams T.M."/>
            <person name="Armitage A.D."/>
            <person name="Sobczyk M.K."/>
            <person name="Bates H.J."/>
            <person name="Dunwell J.M."/>
            <person name="Nellist C.F."/>
            <person name="Harrison R.J."/>
        </authorList>
    </citation>
    <scope>NUCLEOTIDE SEQUENCE [LARGE SCALE GENOMIC DNA]</scope>
    <source>
        <strain evidence="5 7">BC-1</strain>
        <strain evidence="4 6">NOV-27</strain>
    </source>
</reference>
<name>A0A6A3XK92_9STRA</name>
<keyword evidence="1" id="KW-0812">Transmembrane</keyword>
<keyword evidence="1" id="KW-1133">Transmembrane helix</keyword>
<dbReference type="EMBL" id="QXGD01000887">
    <property type="protein sequence ID" value="KAE9221266.1"/>
    <property type="molecule type" value="Genomic_DNA"/>
</dbReference>
<dbReference type="CDD" id="cd13999">
    <property type="entry name" value="STKc_MAP3K-like"/>
    <property type="match status" value="1"/>
</dbReference>
<evidence type="ECO:0000313" key="7">
    <source>
        <dbReference type="Proteomes" id="UP000440367"/>
    </source>
</evidence>
<keyword evidence="6" id="KW-1185">Reference proteome</keyword>
<protein>
    <recommendedName>
        <fullName evidence="3">Protein kinase domain-containing protein</fullName>
    </recommendedName>
</protein>
<dbReference type="EMBL" id="QXGB01000821">
    <property type="protein sequence ID" value="KAE9203507.1"/>
    <property type="molecule type" value="Genomic_DNA"/>
</dbReference>
<dbReference type="InterPro" id="IPR008271">
    <property type="entry name" value="Ser/Thr_kinase_AS"/>
</dbReference>
<dbReference type="Proteomes" id="UP000433483">
    <property type="component" value="Unassembled WGS sequence"/>
</dbReference>
<feature type="signal peptide" evidence="2">
    <location>
        <begin position="1"/>
        <end position="20"/>
    </location>
</feature>
<dbReference type="GO" id="GO:0005524">
    <property type="term" value="F:ATP binding"/>
    <property type="evidence" value="ECO:0007669"/>
    <property type="project" value="InterPro"/>
</dbReference>
<dbReference type="Proteomes" id="UP000440367">
    <property type="component" value="Unassembled WGS sequence"/>
</dbReference>
<dbReference type="PANTHER" id="PTHR44329">
    <property type="entry name" value="SERINE/THREONINE-PROTEIN KINASE TNNI3K-RELATED"/>
    <property type="match status" value="1"/>
</dbReference>
<evidence type="ECO:0000259" key="3">
    <source>
        <dbReference type="PROSITE" id="PS50011"/>
    </source>
</evidence>
<evidence type="ECO:0000313" key="5">
    <source>
        <dbReference type="EMBL" id="KAE9221266.1"/>
    </source>
</evidence>
<dbReference type="InterPro" id="IPR011009">
    <property type="entry name" value="Kinase-like_dom_sf"/>
</dbReference>
<dbReference type="PANTHER" id="PTHR44329:SF214">
    <property type="entry name" value="PROTEIN KINASE DOMAIN-CONTAINING PROTEIN"/>
    <property type="match status" value="1"/>
</dbReference>
<sequence length="661" mass="71582">MRMYIQVAVQLAALVVTVRGQNALRGLESTSSSSLPSDDSFVFDGSNSNIAKQLYTRHKAGDTNDAVSLVSVPTAVSERLDPLNIKFDDLPGLVQRAVLWDTGFGISPTNAAVQIWTVGNYTMADIAIPQQDVGAAGCTFKNCSQPNGVAASFTLICSGDQMLSVARCVADTFEDNGAAGYLGAMWSNGADPDVAPQIRLRDHSWTDPVSNRSYSVYAVHTVPTALDVAWNQCPANNGYASVAVPCHRRDSYSDEEIAAMTMPTGSAWVTTWLAEEFATRDAGSFNLLLLVLIVLGVVLIAGSGVVWYCWRRRSTGKPDLSACALGADLTCYLDGGTPELPSRSTTYSTRPTTQLSCFSHSEDYESAGSNATLKLLQGSVHLQGRRIPYESLSVGKSLSKGASGEVWVGSYAGRQVAIKKLLSQKAADVQAFAEEIELSASLVNPHIVEFVGVAWNSLSNLTMVMEFYPRGNLQDYLHKNIDLLSWARDRIQMAVAIAQALHYLHTRSPPIIHRDLKANNILLTDKLEPKLIDFGVSRGLVDLTMTAGVGTPYWTAPEILEGKRYTEQTDVYSFGVVLSELDTGKIPYHDAVTEGGGKAKPVQVLQEVMAGTLRPSFSRDCPPRIQRIGLACLAFDPSHRPTASELIEELQGDSARLVYSL</sequence>
<dbReference type="Gene3D" id="3.30.200.20">
    <property type="entry name" value="Phosphorylase Kinase, domain 1"/>
    <property type="match status" value="1"/>
</dbReference>
<dbReference type="GO" id="GO:0004674">
    <property type="term" value="F:protein serine/threonine kinase activity"/>
    <property type="evidence" value="ECO:0007669"/>
    <property type="project" value="TreeGrafter"/>
</dbReference>
<dbReference type="Gene3D" id="1.10.510.10">
    <property type="entry name" value="Transferase(Phosphotransferase) domain 1"/>
    <property type="match status" value="1"/>
</dbReference>
<gene>
    <name evidence="5" type="ORF">PF002_g15637</name>
    <name evidence="4" type="ORF">PF005_g14160</name>
</gene>
<organism evidence="4 6">
    <name type="scientific">Phytophthora fragariae</name>
    <dbReference type="NCBI Taxonomy" id="53985"/>
    <lineage>
        <taxon>Eukaryota</taxon>
        <taxon>Sar</taxon>
        <taxon>Stramenopiles</taxon>
        <taxon>Oomycota</taxon>
        <taxon>Peronosporomycetes</taxon>
        <taxon>Peronosporales</taxon>
        <taxon>Peronosporaceae</taxon>
        <taxon>Phytophthora</taxon>
    </lineage>
</organism>
<dbReference type="Pfam" id="PF07714">
    <property type="entry name" value="PK_Tyr_Ser-Thr"/>
    <property type="match status" value="1"/>
</dbReference>
<dbReference type="SUPFAM" id="SSF56112">
    <property type="entry name" value="Protein kinase-like (PK-like)"/>
    <property type="match status" value="1"/>
</dbReference>
<evidence type="ECO:0000313" key="4">
    <source>
        <dbReference type="EMBL" id="KAE9203507.1"/>
    </source>
</evidence>